<evidence type="ECO:0000256" key="2">
    <source>
        <dbReference type="SAM" id="SignalP"/>
    </source>
</evidence>
<feature type="domain" description="Thioredoxin" evidence="3">
    <location>
        <begin position="29"/>
        <end position="181"/>
    </location>
</feature>
<dbReference type="HOGENOM" id="CLU_020308_0_0_0"/>
<dbReference type="PANTHER" id="PTHR43640:SF1">
    <property type="entry name" value="THIOREDOXIN-DEPENDENT PEROXIREDOXIN"/>
    <property type="match status" value="1"/>
</dbReference>
<dbReference type="InterPro" id="IPR000866">
    <property type="entry name" value="AhpC/TSA"/>
</dbReference>
<dbReference type="Pfam" id="PF00578">
    <property type="entry name" value="AhpC-TSA"/>
    <property type="match status" value="1"/>
</dbReference>
<sequence length="601" mass="67982">MRRRSLIRPAIVLTLFLSQSAGGASDDRSPIGQRVDSLEFKDIRFLTRSLDDFGPKKAFVIVATNTTCPVVQRYLPVLAQLEKTYRDRDVQFLALNVGPNDSITEMAAHAVESKVEFPFVKDTDSTCIKKLGLKRTPETVVLDSQYRIRYRGRIDDQFRLTGERPQAGRDDLRDALDTLLADREIARPETPVDGCLITVSDPFEAGKVPTFSEDIAPLVQRHCQDCHHRGTEAPFPLVSYRDVVSQSAMIEEVVADRRMPPWFASAKHGTFTNRRGLSEGERETFLRWIQGGTPRGETAKQPKPREFPTSQWRIGEPDMITTMLLAHEIPATGYVDYRYAILPYLFTHDTWVQSVEIISDNSRVVHHANLAYNKVGERPRQENFITGRVPGGDPMVLDDGTAYLIPKGSVLGLQIHYTTTGQPERARLAVGLKFPRAVVRKQLQHQQVHTTRFQIPPYAPAHPVSASRTLNFDATGVGLFAHMHVRGKDMTFLARHPNGITDTLLLIPNYNFDWQQSYRWNPGTKSFPKGTTFEVQAHFDNSEFNPYNPDPKQTVGNGDQTFNEMMYGFYFYTRDDEDLNLSIDPKTGAVLGRDQDDTPDP</sequence>
<keyword evidence="1" id="KW-1015">Disulfide bond</keyword>
<dbReference type="EMBL" id="CP003364">
    <property type="protein sequence ID" value="AGA27063.1"/>
    <property type="molecule type" value="Genomic_DNA"/>
</dbReference>
<dbReference type="GO" id="GO:0016853">
    <property type="term" value="F:isomerase activity"/>
    <property type="evidence" value="ECO:0007669"/>
    <property type="project" value="UniProtKB-KW"/>
</dbReference>
<dbReference type="PANTHER" id="PTHR43640">
    <property type="entry name" value="OS07G0260300 PROTEIN"/>
    <property type="match status" value="1"/>
</dbReference>
<dbReference type="OrthoDB" id="9809746at2"/>
<dbReference type="STRING" id="886293.Sinac_2770"/>
<evidence type="ECO:0000259" key="3">
    <source>
        <dbReference type="PROSITE" id="PS51352"/>
    </source>
</evidence>
<dbReference type="KEGG" id="saci:Sinac_2770"/>
<reference evidence="4 5" key="1">
    <citation type="submission" date="2012-02" db="EMBL/GenBank/DDBJ databases">
        <title>Complete sequence of chromosome of Singulisphaera acidiphila DSM 18658.</title>
        <authorList>
            <consortium name="US DOE Joint Genome Institute (JGI-PGF)"/>
            <person name="Lucas S."/>
            <person name="Copeland A."/>
            <person name="Lapidus A."/>
            <person name="Glavina del Rio T."/>
            <person name="Dalin E."/>
            <person name="Tice H."/>
            <person name="Bruce D."/>
            <person name="Goodwin L."/>
            <person name="Pitluck S."/>
            <person name="Peters L."/>
            <person name="Ovchinnikova G."/>
            <person name="Chertkov O."/>
            <person name="Kyrpides N."/>
            <person name="Mavromatis K."/>
            <person name="Ivanova N."/>
            <person name="Brettin T."/>
            <person name="Detter J.C."/>
            <person name="Han C."/>
            <person name="Larimer F."/>
            <person name="Land M."/>
            <person name="Hauser L."/>
            <person name="Markowitz V."/>
            <person name="Cheng J.-F."/>
            <person name="Hugenholtz P."/>
            <person name="Woyke T."/>
            <person name="Wu D."/>
            <person name="Tindall B."/>
            <person name="Pomrenke H."/>
            <person name="Brambilla E."/>
            <person name="Klenk H.-P."/>
            <person name="Eisen J.A."/>
        </authorList>
    </citation>
    <scope>NUCLEOTIDE SEQUENCE [LARGE SCALE GENOMIC DNA]</scope>
    <source>
        <strain evidence="5">ATCC BAA-1392 / DSM 18658 / VKM B-2454 / MOB10</strain>
    </source>
</reference>
<dbReference type="Gene3D" id="3.40.30.10">
    <property type="entry name" value="Glutaredoxin"/>
    <property type="match status" value="1"/>
</dbReference>
<evidence type="ECO:0000313" key="5">
    <source>
        <dbReference type="Proteomes" id="UP000010798"/>
    </source>
</evidence>
<proteinExistence type="predicted"/>
<evidence type="ECO:0000256" key="1">
    <source>
        <dbReference type="ARBA" id="ARBA00023157"/>
    </source>
</evidence>
<dbReference type="RefSeq" id="WP_015246214.1">
    <property type="nucleotide sequence ID" value="NC_019892.1"/>
</dbReference>
<dbReference type="GO" id="GO:0016715">
    <property type="term" value="F:oxidoreductase activity, acting on paired donors, with incorporation or reduction of molecular oxygen, reduced ascorbate as one donor, and incorporation of one atom of oxygen"/>
    <property type="evidence" value="ECO:0007669"/>
    <property type="project" value="InterPro"/>
</dbReference>
<dbReference type="InterPro" id="IPR013766">
    <property type="entry name" value="Thioredoxin_domain"/>
</dbReference>
<dbReference type="InterPro" id="IPR008977">
    <property type="entry name" value="PHM/PNGase_F_dom_sf"/>
</dbReference>
<dbReference type="AlphaFoldDB" id="L0DE03"/>
<feature type="signal peptide" evidence="2">
    <location>
        <begin position="1"/>
        <end position="23"/>
    </location>
</feature>
<dbReference type="Proteomes" id="UP000010798">
    <property type="component" value="Chromosome"/>
</dbReference>
<keyword evidence="4" id="KW-0413">Isomerase</keyword>
<organism evidence="4 5">
    <name type="scientific">Singulisphaera acidiphila (strain ATCC BAA-1392 / DSM 18658 / VKM B-2454 / MOB10)</name>
    <dbReference type="NCBI Taxonomy" id="886293"/>
    <lineage>
        <taxon>Bacteria</taxon>
        <taxon>Pseudomonadati</taxon>
        <taxon>Planctomycetota</taxon>
        <taxon>Planctomycetia</taxon>
        <taxon>Isosphaerales</taxon>
        <taxon>Isosphaeraceae</taxon>
        <taxon>Singulisphaera</taxon>
    </lineage>
</organism>
<protein>
    <submittedName>
        <fullName evidence="4">Thiol-disulfide isomerase-like thioredoxin</fullName>
    </submittedName>
</protein>
<dbReference type="InterPro" id="IPR047262">
    <property type="entry name" value="PRX-like1"/>
</dbReference>
<dbReference type="InterPro" id="IPR014784">
    <property type="entry name" value="Cu2_ascorb_mOase-like_C"/>
</dbReference>
<evidence type="ECO:0000313" key="4">
    <source>
        <dbReference type="EMBL" id="AGA27063.1"/>
    </source>
</evidence>
<name>L0DE03_SINAD</name>
<keyword evidence="2" id="KW-0732">Signal</keyword>
<gene>
    <name evidence="4" type="ordered locus">Sinac_2770</name>
</gene>
<dbReference type="Gene3D" id="2.60.120.230">
    <property type="match status" value="1"/>
</dbReference>
<dbReference type="PROSITE" id="PS51352">
    <property type="entry name" value="THIOREDOXIN_2"/>
    <property type="match status" value="1"/>
</dbReference>
<accession>L0DE03</accession>
<dbReference type="SUPFAM" id="SSF49742">
    <property type="entry name" value="PHM/PNGase F"/>
    <property type="match status" value="2"/>
</dbReference>
<dbReference type="eggNOG" id="COG0526">
    <property type="taxonomic scope" value="Bacteria"/>
</dbReference>
<feature type="chain" id="PRO_5003940734" evidence="2">
    <location>
        <begin position="24"/>
        <end position="601"/>
    </location>
</feature>
<dbReference type="SUPFAM" id="SSF52833">
    <property type="entry name" value="Thioredoxin-like"/>
    <property type="match status" value="1"/>
</dbReference>
<dbReference type="InterPro" id="IPR036249">
    <property type="entry name" value="Thioredoxin-like_sf"/>
</dbReference>
<dbReference type="GO" id="GO:0016209">
    <property type="term" value="F:antioxidant activity"/>
    <property type="evidence" value="ECO:0007669"/>
    <property type="project" value="InterPro"/>
</dbReference>
<keyword evidence="5" id="KW-1185">Reference proteome</keyword>